<comment type="caution">
    <text evidence="1">The sequence shown here is derived from an EMBL/GenBank/DDBJ whole genome shotgun (WGS) entry which is preliminary data.</text>
</comment>
<dbReference type="Proteomes" id="UP000757890">
    <property type="component" value="Unassembled WGS sequence"/>
</dbReference>
<gene>
    <name evidence="1" type="ORF">HXL70_09060</name>
</gene>
<evidence type="ECO:0000313" key="1">
    <source>
        <dbReference type="EMBL" id="MBF1130167.1"/>
    </source>
</evidence>
<organism evidence="1 2">
    <name type="scientific">Dialister invisus</name>
    <dbReference type="NCBI Taxonomy" id="218538"/>
    <lineage>
        <taxon>Bacteria</taxon>
        <taxon>Bacillati</taxon>
        <taxon>Bacillota</taxon>
        <taxon>Negativicutes</taxon>
        <taxon>Veillonellales</taxon>
        <taxon>Veillonellaceae</taxon>
        <taxon>Dialister</taxon>
    </lineage>
</organism>
<sequence length="161" mass="18030">MGDIEIDVKEAKTVVANYWMFDGRVQAQLEKTINKSLRNIKRGAMARVSSRGPRVNSSGRKLDIKSRIKVKRAKFAKGKLGGRVISAAPHSHLVEYGTKPHSLDKGAKRKTMAINGQPVSGKIMHPGAKKKPFMLPSYMQERLEYLESVKNIVKQEADKMK</sequence>
<evidence type="ECO:0008006" key="3">
    <source>
        <dbReference type="Google" id="ProtNLM"/>
    </source>
</evidence>
<dbReference type="EMBL" id="JABZMK010000113">
    <property type="protein sequence ID" value="MBF1130167.1"/>
    <property type="molecule type" value="Genomic_DNA"/>
</dbReference>
<protein>
    <recommendedName>
        <fullName evidence="3">HK97 gp10 family phage protein</fullName>
    </recommendedName>
</protein>
<accession>A0A930BBB1</accession>
<name>A0A930BBB1_9FIRM</name>
<dbReference type="AlphaFoldDB" id="A0A930BBB1"/>
<evidence type="ECO:0000313" key="2">
    <source>
        <dbReference type="Proteomes" id="UP000757890"/>
    </source>
</evidence>
<reference evidence="1" key="1">
    <citation type="submission" date="2020-04" db="EMBL/GenBank/DDBJ databases">
        <title>Deep metagenomics examines the oral microbiome during advanced dental caries in children, revealing novel taxa and co-occurrences with host molecules.</title>
        <authorList>
            <person name="Baker J.L."/>
            <person name="Morton J.T."/>
            <person name="Dinis M."/>
            <person name="Alvarez R."/>
            <person name="Tran N.C."/>
            <person name="Knight R."/>
            <person name="Edlund A."/>
        </authorList>
    </citation>
    <scope>NUCLEOTIDE SEQUENCE</scope>
    <source>
        <strain evidence="1">JCVI_32_bin.14</strain>
    </source>
</reference>
<proteinExistence type="predicted"/>